<dbReference type="AlphaFoldDB" id="A0A1H6CMQ3"/>
<evidence type="ECO:0008006" key="3">
    <source>
        <dbReference type="Google" id="ProtNLM"/>
    </source>
</evidence>
<sequence>MTNDTTATANRPPVPHPRNRLLDVLVGRWRSQGRTVTTPAVRIEGFDDYEWMAGGFFLVHRVDVRMDDQRVEVIEMIGPYDPAGGTFPMRSFDNHGAFVTMQATVGDDGVWTFTGETERATLVIAEDGASMAARWERTDDGSTWHHWMDMTFTKTTASPS</sequence>
<evidence type="ECO:0000313" key="1">
    <source>
        <dbReference type="EMBL" id="SEG74319.1"/>
    </source>
</evidence>
<proteinExistence type="predicted"/>
<dbReference type="Proteomes" id="UP000236723">
    <property type="component" value="Unassembled WGS sequence"/>
</dbReference>
<reference evidence="2" key="1">
    <citation type="submission" date="2016-10" db="EMBL/GenBank/DDBJ databases">
        <authorList>
            <person name="Varghese N."/>
            <person name="Submissions S."/>
        </authorList>
    </citation>
    <scope>NUCLEOTIDE SEQUENCE [LARGE SCALE GENOMIC DNA]</scope>
    <source>
        <strain evidence="2">DSM 43163</strain>
    </source>
</reference>
<dbReference type="RefSeq" id="WP_103939918.1">
    <property type="nucleotide sequence ID" value="NZ_FNVO01000010.1"/>
</dbReference>
<organism evidence="1 2">
    <name type="scientific">Thermomonospora echinospora</name>
    <dbReference type="NCBI Taxonomy" id="1992"/>
    <lineage>
        <taxon>Bacteria</taxon>
        <taxon>Bacillati</taxon>
        <taxon>Actinomycetota</taxon>
        <taxon>Actinomycetes</taxon>
        <taxon>Streptosporangiales</taxon>
        <taxon>Thermomonosporaceae</taxon>
        <taxon>Thermomonospora</taxon>
    </lineage>
</organism>
<evidence type="ECO:0000313" key="2">
    <source>
        <dbReference type="Proteomes" id="UP000236723"/>
    </source>
</evidence>
<dbReference type="InterPro" id="IPR011473">
    <property type="entry name" value="DUF1579"/>
</dbReference>
<dbReference type="Pfam" id="PF07617">
    <property type="entry name" value="DUF1579"/>
    <property type="match status" value="1"/>
</dbReference>
<protein>
    <recommendedName>
        <fullName evidence="3">DUF1579 domain-containing protein</fullName>
    </recommendedName>
</protein>
<dbReference type="OrthoDB" id="8481162at2"/>
<accession>A0A1H6CMQ3</accession>
<dbReference type="EMBL" id="FNVO01000010">
    <property type="protein sequence ID" value="SEG74319.1"/>
    <property type="molecule type" value="Genomic_DNA"/>
</dbReference>
<gene>
    <name evidence="1" type="ORF">SAMN04489712_110213</name>
</gene>
<name>A0A1H6CMQ3_9ACTN</name>
<keyword evidence="2" id="KW-1185">Reference proteome</keyword>